<dbReference type="EMBL" id="CM042054">
    <property type="protein sequence ID" value="KAI3707739.1"/>
    <property type="molecule type" value="Genomic_DNA"/>
</dbReference>
<evidence type="ECO:0000313" key="2">
    <source>
        <dbReference type="Proteomes" id="UP001055879"/>
    </source>
</evidence>
<protein>
    <submittedName>
        <fullName evidence="1">Uncharacterized protein</fullName>
    </submittedName>
</protein>
<proteinExistence type="predicted"/>
<accession>A0ACB9ADP6</accession>
<organism evidence="1 2">
    <name type="scientific">Arctium lappa</name>
    <name type="common">Greater burdock</name>
    <name type="synonym">Lappa major</name>
    <dbReference type="NCBI Taxonomy" id="4217"/>
    <lineage>
        <taxon>Eukaryota</taxon>
        <taxon>Viridiplantae</taxon>
        <taxon>Streptophyta</taxon>
        <taxon>Embryophyta</taxon>
        <taxon>Tracheophyta</taxon>
        <taxon>Spermatophyta</taxon>
        <taxon>Magnoliopsida</taxon>
        <taxon>eudicotyledons</taxon>
        <taxon>Gunneridae</taxon>
        <taxon>Pentapetalae</taxon>
        <taxon>asterids</taxon>
        <taxon>campanulids</taxon>
        <taxon>Asterales</taxon>
        <taxon>Asteraceae</taxon>
        <taxon>Carduoideae</taxon>
        <taxon>Cardueae</taxon>
        <taxon>Arctiinae</taxon>
        <taxon>Arctium</taxon>
    </lineage>
</organism>
<sequence length="107" mass="12609">MNYENVNELMERSSILIDDIFAYTVAHEILEHDDIEPHSVEECQQRANWPKWKEAIQAELHSLAKRQVFGPVVLTPPSVKPVGHKWVFVRKRNEKNEVMRYKTRLVA</sequence>
<comment type="caution">
    <text evidence="1">The sequence shown here is derived from an EMBL/GenBank/DDBJ whole genome shotgun (WGS) entry which is preliminary data.</text>
</comment>
<dbReference type="Proteomes" id="UP001055879">
    <property type="component" value="Linkage Group LG08"/>
</dbReference>
<evidence type="ECO:0000313" key="1">
    <source>
        <dbReference type="EMBL" id="KAI3707739.1"/>
    </source>
</evidence>
<name>A0ACB9ADP6_ARCLA</name>
<reference evidence="2" key="1">
    <citation type="journal article" date="2022" name="Mol. Ecol. Resour.">
        <title>The genomes of chicory, endive, great burdock and yacon provide insights into Asteraceae palaeo-polyploidization history and plant inulin production.</title>
        <authorList>
            <person name="Fan W."/>
            <person name="Wang S."/>
            <person name="Wang H."/>
            <person name="Wang A."/>
            <person name="Jiang F."/>
            <person name="Liu H."/>
            <person name="Zhao H."/>
            <person name="Xu D."/>
            <person name="Zhang Y."/>
        </authorList>
    </citation>
    <scope>NUCLEOTIDE SEQUENCE [LARGE SCALE GENOMIC DNA]</scope>
    <source>
        <strain evidence="2">cv. Niubang</strain>
    </source>
</reference>
<gene>
    <name evidence="1" type="ORF">L6452_26368</name>
</gene>
<reference evidence="1 2" key="2">
    <citation type="journal article" date="2022" name="Mol. Ecol. Resour.">
        <title>The genomes of chicory, endive, great burdock and yacon provide insights into Asteraceae paleo-polyploidization history and plant inulin production.</title>
        <authorList>
            <person name="Fan W."/>
            <person name="Wang S."/>
            <person name="Wang H."/>
            <person name="Wang A."/>
            <person name="Jiang F."/>
            <person name="Liu H."/>
            <person name="Zhao H."/>
            <person name="Xu D."/>
            <person name="Zhang Y."/>
        </authorList>
    </citation>
    <scope>NUCLEOTIDE SEQUENCE [LARGE SCALE GENOMIC DNA]</scope>
    <source>
        <strain evidence="2">cv. Niubang</strain>
    </source>
</reference>
<keyword evidence="2" id="KW-1185">Reference proteome</keyword>